<reference evidence="1" key="1">
    <citation type="submission" date="2021-02" db="EMBL/GenBank/DDBJ databases">
        <authorList>
            <consortium name="DOE Joint Genome Institute"/>
            <person name="Ahrendt S."/>
            <person name="Looney B.P."/>
            <person name="Miyauchi S."/>
            <person name="Morin E."/>
            <person name="Drula E."/>
            <person name="Courty P.E."/>
            <person name="Chicoki N."/>
            <person name="Fauchery L."/>
            <person name="Kohler A."/>
            <person name="Kuo A."/>
            <person name="Labutti K."/>
            <person name="Pangilinan J."/>
            <person name="Lipzen A."/>
            <person name="Riley R."/>
            <person name="Andreopoulos W."/>
            <person name="He G."/>
            <person name="Johnson J."/>
            <person name="Barry K.W."/>
            <person name="Grigoriev I.V."/>
            <person name="Nagy L."/>
            <person name="Hibbett D."/>
            <person name="Henrissat B."/>
            <person name="Matheny P.B."/>
            <person name="Labbe J."/>
            <person name="Martin F."/>
        </authorList>
    </citation>
    <scope>NUCLEOTIDE SEQUENCE</scope>
    <source>
        <strain evidence="1">FP105234-sp</strain>
    </source>
</reference>
<comment type="caution">
    <text evidence="1">The sequence shown here is derived from an EMBL/GenBank/DDBJ whole genome shotgun (WGS) entry which is preliminary data.</text>
</comment>
<keyword evidence="2" id="KW-1185">Reference proteome</keyword>
<gene>
    <name evidence="1" type="ORF">FA95DRAFT_1578810</name>
</gene>
<name>A0ACB8R113_9AGAM</name>
<organism evidence="1 2">
    <name type="scientific">Auriscalpium vulgare</name>
    <dbReference type="NCBI Taxonomy" id="40419"/>
    <lineage>
        <taxon>Eukaryota</taxon>
        <taxon>Fungi</taxon>
        <taxon>Dikarya</taxon>
        <taxon>Basidiomycota</taxon>
        <taxon>Agaricomycotina</taxon>
        <taxon>Agaricomycetes</taxon>
        <taxon>Russulales</taxon>
        <taxon>Auriscalpiaceae</taxon>
        <taxon>Auriscalpium</taxon>
    </lineage>
</organism>
<dbReference type="Proteomes" id="UP000814033">
    <property type="component" value="Unassembled WGS sequence"/>
</dbReference>
<protein>
    <submittedName>
        <fullName evidence="1">Uncharacterized protein</fullName>
    </submittedName>
</protein>
<dbReference type="EMBL" id="MU276916">
    <property type="protein sequence ID" value="KAI0037485.1"/>
    <property type="molecule type" value="Genomic_DNA"/>
</dbReference>
<accession>A0ACB8R113</accession>
<feature type="non-terminal residue" evidence="1">
    <location>
        <position position="571"/>
    </location>
</feature>
<evidence type="ECO:0000313" key="1">
    <source>
        <dbReference type="EMBL" id="KAI0037485.1"/>
    </source>
</evidence>
<proteinExistence type="predicted"/>
<sequence>MIKFSLASTIQATKEEFATIHRTNTNIPAQPSIFSGRDSYMTTILELIGNKTKLPIRAGILGPGGIGKTTLALAILHHPIVAQTFNERIYFVSCEGCLSISMLVKDLAKALGIGNDLEGNAIEENTFLKKIASLKDTSFVITMRGLEYPEEILWSHPLLPPLKPLSFEASKDIFQQLSNQWDEWTEKLVKAVEGLPLAITIIGHLAQSCDCKSLWKQWQDLNIGLLERGKGPHRLTSLETSIQLSIEGNKLSSQPAALFLLSLLGTLPGGLSLDRLSDFQFIFEDIQGIKEGIKPLLYSSLVYMSFNTLHLHPLIQYYIQEHLPLSKQHRVLLEKYYIELSRKDDTGISKEQLLEYKNTGYILLQCAKNQVPDESIVDAITSYSWLVSVETGSFINELFEVLEEKEELLPPQCTISYQLRWGVCLERCDNYEQAQVKYLKALHYAQMQQDEEYQAEILKDLGDLHSILGDSGQACIYWKQAMPIFEKLQNIKGQAFILSQLSADSTYCLLYEDGKNYAVRSIELYQSINDKFGIGNAWLHLGEACRLDNNMEKARECFFKSLDVFTKSNSR</sequence>
<evidence type="ECO:0000313" key="2">
    <source>
        <dbReference type="Proteomes" id="UP000814033"/>
    </source>
</evidence>
<reference evidence="1" key="2">
    <citation type="journal article" date="2022" name="New Phytol.">
        <title>Evolutionary transition to the ectomycorrhizal habit in the genomes of a hyperdiverse lineage of mushroom-forming fungi.</title>
        <authorList>
            <person name="Looney B."/>
            <person name="Miyauchi S."/>
            <person name="Morin E."/>
            <person name="Drula E."/>
            <person name="Courty P.E."/>
            <person name="Kohler A."/>
            <person name="Kuo A."/>
            <person name="LaButti K."/>
            <person name="Pangilinan J."/>
            <person name="Lipzen A."/>
            <person name="Riley R."/>
            <person name="Andreopoulos W."/>
            <person name="He G."/>
            <person name="Johnson J."/>
            <person name="Nolan M."/>
            <person name="Tritt A."/>
            <person name="Barry K.W."/>
            <person name="Grigoriev I.V."/>
            <person name="Nagy L.G."/>
            <person name="Hibbett D."/>
            <person name="Henrissat B."/>
            <person name="Matheny P.B."/>
            <person name="Labbe J."/>
            <person name="Martin F.M."/>
        </authorList>
    </citation>
    <scope>NUCLEOTIDE SEQUENCE</scope>
    <source>
        <strain evidence="1">FP105234-sp</strain>
    </source>
</reference>